<dbReference type="EMBL" id="JAGETX010000005">
    <property type="protein sequence ID" value="MBO3271206.1"/>
    <property type="molecule type" value="Genomic_DNA"/>
</dbReference>
<reference evidence="2 3" key="1">
    <citation type="submission" date="2021-03" db="EMBL/GenBank/DDBJ databases">
        <authorList>
            <person name="Kim M.K."/>
        </authorList>
    </citation>
    <scope>NUCLEOTIDE SEQUENCE [LARGE SCALE GENOMIC DNA]</scope>
    <source>
        <strain evidence="2 3">BT507</strain>
    </source>
</reference>
<keyword evidence="1" id="KW-0472">Membrane</keyword>
<evidence type="ECO:0000313" key="3">
    <source>
        <dbReference type="Proteomes" id="UP000670527"/>
    </source>
</evidence>
<feature type="transmembrane region" description="Helical" evidence="1">
    <location>
        <begin position="67"/>
        <end position="87"/>
    </location>
</feature>
<protein>
    <submittedName>
        <fullName evidence="2">Uncharacterized protein</fullName>
    </submittedName>
</protein>
<sequence>MSDLWWRVPIFMGGVFLVLATVLAAVRSFVLPRSEAVRINKWALTLVRYLFDTVAVFGKTYAQRDRVMALFAPVGLVMLPLICLGLVSAGYTAIYWRWAAVACLGATSSAAAPCSRWVPTSPARSWLAPFPTPRRHWACCLSHC</sequence>
<dbReference type="Proteomes" id="UP000670527">
    <property type="component" value="Unassembled WGS sequence"/>
</dbReference>
<evidence type="ECO:0000256" key="1">
    <source>
        <dbReference type="SAM" id="Phobius"/>
    </source>
</evidence>
<organism evidence="2 3">
    <name type="scientific">Hymenobacter defluvii</name>
    <dbReference type="NCBI Taxonomy" id="2054411"/>
    <lineage>
        <taxon>Bacteria</taxon>
        <taxon>Pseudomonadati</taxon>
        <taxon>Bacteroidota</taxon>
        <taxon>Cytophagia</taxon>
        <taxon>Cytophagales</taxon>
        <taxon>Hymenobacteraceae</taxon>
        <taxon>Hymenobacter</taxon>
    </lineage>
</organism>
<name>A0ABS3TC13_9BACT</name>
<dbReference type="RefSeq" id="WP_208307649.1">
    <property type="nucleotide sequence ID" value="NZ_JAGETX010000005.1"/>
</dbReference>
<accession>A0ABS3TC13</accession>
<keyword evidence="1" id="KW-1133">Transmembrane helix</keyword>
<keyword evidence="1" id="KW-0812">Transmembrane</keyword>
<proteinExistence type="predicted"/>
<comment type="caution">
    <text evidence="2">The sequence shown here is derived from an EMBL/GenBank/DDBJ whole genome shotgun (WGS) entry which is preliminary data.</text>
</comment>
<keyword evidence="3" id="KW-1185">Reference proteome</keyword>
<gene>
    <name evidence="2" type="ORF">J4D97_11145</name>
</gene>
<evidence type="ECO:0000313" key="2">
    <source>
        <dbReference type="EMBL" id="MBO3271206.1"/>
    </source>
</evidence>
<feature type="transmembrane region" description="Helical" evidence="1">
    <location>
        <begin position="6"/>
        <end position="30"/>
    </location>
</feature>